<evidence type="ECO:0000256" key="1">
    <source>
        <dbReference type="SAM" id="Phobius"/>
    </source>
</evidence>
<proteinExistence type="predicted"/>
<accession>A0AAW3JPK7</accession>
<evidence type="ECO:0000313" key="2">
    <source>
        <dbReference type="EMBL" id="KQC84439.1"/>
    </source>
</evidence>
<feature type="transmembrane region" description="Helical" evidence="1">
    <location>
        <begin position="115"/>
        <end position="140"/>
    </location>
</feature>
<protein>
    <recommendedName>
        <fullName evidence="4">DUF3592 domain-containing protein</fullName>
    </recommendedName>
</protein>
<dbReference type="Proteomes" id="UP000050833">
    <property type="component" value="Unassembled WGS sequence"/>
</dbReference>
<comment type="caution">
    <text evidence="2">The sequence shown here is derived from an EMBL/GenBank/DDBJ whole genome shotgun (WGS) entry which is preliminary data.</text>
</comment>
<sequence length="142" mass="16000">MDLLTGIVLMVAFFVAAIVLIYLAVRSKRELERKRVDCTEAASGTVEKVRRISVSGESCNYYPTFAFFDGNHIVQEESKIGYARDIWKKGDKVQIKFNANDPSDFFIVHESIPTWVWLISIGIGFAVISVFGAVICYFAAKY</sequence>
<dbReference type="EMBL" id="LLKB01000006">
    <property type="protein sequence ID" value="KQC84439.1"/>
    <property type="molecule type" value="Genomic_DNA"/>
</dbReference>
<gene>
    <name evidence="2" type="ORF">APZ18_14155</name>
</gene>
<dbReference type="AlphaFoldDB" id="A0AAW3JPK7"/>
<evidence type="ECO:0000313" key="3">
    <source>
        <dbReference type="Proteomes" id="UP000050833"/>
    </source>
</evidence>
<evidence type="ECO:0008006" key="4">
    <source>
        <dbReference type="Google" id="ProtNLM"/>
    </source>
</evidence>
<keyword evidence="1" id="KW-0812">Transmembrane</keyword>
<keyword evidence="3" id="KW-1185">Reference proteome</keyword>
<name>A0AAW3JPK7_9FIRM</name>
<keyword evidence="1" id="KW-0472">Membrane</keyword>
<organism evidence="2 3">
    <name type="scientific">Butyribacter intestini</name>
    <dbReference type="NCBI Taxonomy" id="1703332"/>
    <lineage>
        <taxon>Bacteria</taxon>
        <taxon>Bacillati</taxon>
        <taxon>Bacillota</taxon>
        <taxon>Clostridia</taxon>
        <taxon>Lachnospirales</taxon>
        <taxon>Lachnospiraceae</taxon>
        <taxon>Butyribacter</taxon>
    </lineage>
</organism>
<feature type="transmembrane region" description="Helical" evidence="1">
    <location>
        <begin position="6"/>
        <end position="25"/>
    </location>
</feature>
<reference evidence="2 3" key="1">
    <citation type="submission" date="2015-10" db="EMBL/GenBank/DDBJ databases">
        <title>Butyribacter intestini gen. nov., sp. nov., a butyric acid-producing bacterium of the family Lachnospiraceae isolated from the human faeces.</title>
        <authorList>
            <person name="Zou Y."/>
            <person name="Xue W."/>
            <person name="Luo G."/>
            <person name="Lv M."/>
        </authorList>
    </citation>
    <scope>NUCLEOTIDE SEQUENCE [LARGE SCALE GENOMIC DNA]</scope>
    <source>
        <strain evidence="2 3">TF01-11</strain>
    </source>
</reference>
<dbReference type="RefSeq" id="WP_022014462.1">
    <property type="nucleotide sequence ID" value="NZ_DBGBRS010000080.1"/>
</dbReference>
<keyword evidence="1" id="KW-1133">Transmembrane helix</keyword>